<reference evidence="1" key="1">
    <citation type="submission" date="2021-06" db="EMBL/GenBank/DDBJ databases">
        <authorList>
            <person name="Kallberg Y."/>
            <person name="Tangrot J."/>
            <person name="Rosling A."/>
        </authorList>
    </citation>
    <scope>NUCLEOTIDE SEQUENCE</scope>
    <source>
        <strain evidence="1">87-6 pot B 2015</strain>
    </source>
</reference>
<comment type="caution">
    <text evidence="1">The sequence shown here is derived from an EMBL/GenBank/DDBJ whole genome shotgun (WGS) entry which is preliminary data.</text>
</comment>
<organism evidence="1 2">
    <name type="scientific">Funneliformis mosseae</name>
    <name type="common">Endomycorrhizal fungus</name>
    <name type="synonym">Glomus mosseae</name>
    <dbReference type="NCBI Taxonomy" id="27381"/>
    <lineage>
        <taxon>Eukaryota</taxon>
        <taxon>Fungi</taxon>
        <taxon>Fungi incertae sedis</taxon>
        <taxon>Mucoromycota</taxon>
        <taxon>Glomeromycotina</taxon>
        <taxon>Glomeromycetes</taxon>
        <taxon>Glomerales</taxon>
        <taxon>Glomeraceae</taxon>
        <taxon>Funneliformis</taxon>
    </lineage>
</organism>
<evidence type="ECO:0000313" key="1">
    <source>
        <dbReference type="EMBL" id="CAG8553370.1"/>
    </source>
</evidence>
<keyword evidence="2" id="KW-1185">Reference proteome</keyword>
<dbReference type="Proteomes" id="UP000789375">
    <property type="component" value="Unassembled WGS sequence"/>
</dbReference>
<proteinExistence type="predicted"/>
<accession>A0A9N9B709</accession>
<protein>
    <submittedName>
        <fullName evidence="1">3070_t:CDS:1</fullName>
    </submittedName>
</protein>
<dbReference type="AlphaFoldDB" id="A0A9N9B709"/>
<evidence type="ECO:0000313" key="2">
    <source>
        <dbReference type="Proteomes" id="UP000789375"/>
    </source>
</evidence>
<gene>
    <name evidence="1" type="ORF">FMOSSE_LOCUS6584</name>
</gene>
<dbReference type="EMBL" id="CAJVPP010001402">
    <property type="protein sequence ID" value="CAG8553370.1"/>
    <property type="molecule type" value="Genomic_DNA"/>
</dbReference>
<name>A0A9N9B709_FUNMO</name>
<sequence length="67" mass="7910">MTDNISNSSSDNIDEFFDPTLLSDKDKTISDISIENQITAVFRPNLKIWDIEYFFEFKEYPKVLKLE</sequence>